<dbReference type="Pfam" id="PF13977">
    <property type="entry name" value="TetR_C_6"/>
    <property type="match status" value="1"/>
</dbReference>
<evidence type="ECO:0000313" key="7">
    <source>
        <dbReference type="EMBL" id="GEB51827.1"/>
    </source>
</evidence>
<comment type="caution">
    <text evidence="7">The sequence shown here is derived from an EMBL/GenBank/DDBJ whole genome shotgun (WGS) entry which is preliminary data.</text>
</comment>
<dbReference type="GO" id="GO:0000976">
    <property type="term" value="F:transcription cis-regulatory region binding"/>
    <property type="evidence" value="ECO:0007669"/>
    <property type="project" value="TreeGrafter"/>
</dbReference>
<dbReference type="InterPro" id="IPR001647">
    <property type="entry name" value="HTH_TetR"/>
</dbReference>
<sequence>MPKRVDPVARRNAVVDALFRVAVREGLQRASLRAVADEAGLNIGSLRHYFDSQQELMTFAMRSMLDRLGERLLARLADAGDFSRHSRDEQRRLAVDLLGELLPLDERRRAEVTVFLDFIVTARTNPAFTELSHRAAADERALVRRVLDRLDAGGALRPGRDPDVETERLASLLDGLSLAAVLHPDLCDETRCTAALDAHLSELLVADGRRAA</sequence>
<dbReference type="SUPFAM" id="SSF48498">
    <property type="entry name" value="Tetracyclin repressor-like, C-terminal domain"/>
    <property type="match status" value="1"/>
</dbReference>
<feature type="DNA-binding region" description="H-T-H motif" evidence="5">
    <location>
        <begin position="31"/>
        <end position="50"/>
    </location>
</feature>
<accession>A0A4Y3R4M5</accession>
<reference evidence="7 8" key="1">
    <citation type="submission" date="2019-06" db="EMBL/GenBank/DDBJ databases">
        <title>Whole genome shotgun sequence of Streptomyces cacaoi subsp. cacaoi NBRC 12748.</title>
        <authorList>
            <person name="Hosoyama A."/>
            <person name="Uohara A."/>
            <person name="Ohji S."/>
            <person name="Ichikawa N."/>
        </authorList>
    </citation>
    <scope>NUCLEOTIDE SEQUENCE [LARGE SCALE GENOMIC DNA]</scope>
    <source>
        <strain evidence="7 8">NBRC 12748</strain>
    </source>
</reference>
<evidence type="ECO:0000313" key="8">
    <source>
        <dbReference type="Proteomes" id="UP000319210"/>
    </source>
</evidence>
<dbReference type="InterPro" id="IPR009057">
    <property type="entry name" value="Homeodomain-like_sf"/>
</dbReference>
<dbReference type="EMBL" id="BJMM01000024">
    <property type="protein sequence ID" value="GEB51827.1"/>
    <property type="molecule type" value="Genomic_DNA"/>
</dbReference>
<dbReference type="RefSeq" id="WP_030889071.1">
    <property type="nucleotide sequence ID" value="NZ_BJMM01000024.1"/>
</dbReference>
<dbReference type="SUPFAM" id="SSF46689">
    <property type="entry name" value="Homeodomain-like"/>
    <property type="match status" value="1"/>
</dbReference>
<evidence type="ECO:0000256" key="4">
    <source>
        <dbReference type="ARBA" id="ARBA00023163"/>
    </source>
</evidence>
<evidence type="ECO:0000256" key="1">
    <source>
        <dbReference type="ARBA" id="ARBA00022491"/>
    </source>
</evidence>
<feature type="domain" description="HTH tetR-type" evidence="6">
    <location>
        <begin position="8"/>
        <end position="68"/>
    </location>
</feature>
<evidence type="ECO:0000259" key="6">
    <source>
        <dbReference type="PROSITE" id="PS50977"/>
    </source>
</evidence>
<gene>
    <name evidence="7" type="primary">pksA</name>
    <name evidence="7" type="ORF">SCA03_43780</name>
</gene>
<organism evidence="7 8">
    <name type="scientific">Streptomyces cacaoi</name>
    <dbReference type="NCBI Taxonomy" id="1898"/>
    <lineage>
        <taxon>Bacteria</taxon>
        <taxon>Bacillati</taxon>
        <taxon>Actinomycetota</taxon>
        <taxon>Actinomycetes</taxon>
        <taxon>Kitasatosporales</taxon>
        <taxon>Streptomycetaceae</taxon>
        <taxon>Streptomyces</taxon>
    </lineage>
</organism>
<dbReference type="InterPro" id="IPR036271">
    <property type="entry name" value="Tet_transcr_reg_TetR-rel_C_sf"/>
</dbReference>
<dbReference type="Proteomes" id="UP000319210">
    <property type="component" value="Unassembled WGS sequence"/>
</dbReference>
<evidence type="ECO:0000256" key="2">
    <source>
        <dbReference type="ARBA" id="ARBA00023015"/>
    </source>
</evidence>
<dbReference type="PROSITE" id="PS50977">
    <property type="entry name" value="HTH_TETR_2"/>
    <property type="match status" value="1"/>
</dbReference>
<dbReference type="AlphaFoldDB" id="A0A4Y3R4M5"/>
<dbReference type="InterPro" id="IPR023772">
    <property type="entry name" value="DNA-bd_HTH_TetR-type_CS"/>
</dbReference>
<keyword evidence="8" id="KW-1185">Reference proteome</keyword>
<protein>
    <submittedName>
        <fullName evidence="7">HTH-type transcriptional regulator PksA</fullName>
    </submittedName>
</protein>
<dbReference type="InterPro" id="IPR039538">
    <property type="entry name" value="BetI_C"/>
</dbReference>
<dbReference type="GO" id="GO:0003700">
    <property type="term" value="F:DNA-binding transcription factor activity"/>
    <property type="evidence" value="ECO:0007669"/>
    <property type="project" value="TreeGrafter"/>
</dbReference>
<dbReference type="PANTHER" id="PTHR30055">
    <property type="entry name" value="HTH-TYPE TRANSCRIPTIONAL REGULATOR RUTR"/>
    <property type="match status" value="1"/>
</dbReference>
<keyword evidence="1" id="KW-0678">Repressor</keyword>
<keyword evidence="2" id="KW-0805">Transcription regulation</keyword>
<dbReference type="InterPro" id="IPR050109">
    <property type="entry name" value="HTH-type_TetR-like_transc_reg"/>
</dbReference>
<dbReference type="Pfam" id="PF00440">
    <property type="entry name" value="TetR_N"/>
    <property type="match status" value="1"/>
</dbReference>
<dbReference type="PANTHER" id="PTHR30055:SF234">
    <property type="entry name" value="HTH-TYPE TRANSCRIPTIONAL REGULATOR BETI"/>
    <property type="match status" value="1"/>
</dbReference>
<dbReference type="PROSITE" id="PS01081">
    <property type="entry name" value="HTH_TETR_1"/>
    <property type="match status" value="1"/>
</dbReference>
<dbReference type="Gene3D" id="1.10.357.10">
    <property type="entry name" value="Tetracycline Repressor, domain 2"/>
    <property type="match status" value="1"/>
</dbReference>
<evidence type="ECO:0000256" key="3">
    <source>
        <dbReference type="ARBA" id="ARBA00023125"/>
    </source>
</evidence>
<name>A0A4Y3R4M5_STRCI</name>
<keyword evidence="4" id="KW-0804">Transcription</keyword>
<evidence type="ECO:0000256" key="5">
    <source>
        <dbReference type="PROSITE-ProRule" id="PRU00335"/>
    </source>
</evidence>
<keyword evidence="3 5" id="KW-0238">DNA-binding</keyword>
<dbReference type="OrthoDB" id="9816296at2"/>
<proteinExistence type="predicted"/>